<dbReference type="RefSeq" id="WP_145236204.1">
    <property type="nucleotide sequence ID" value="NZ_CP036273.1"/>
</dbReference>
<dbReference type="Pfam" id="PF13385">
    <property type="entry name" value="Laminin_G_3"/>
    <property type="match status" value="1"/>
</dbReference>
<protein>
    <submittedName>
        <fullName evidence="6">FecR protein</fullName>
    </submittedName>
</protein>
<evidence type="ECO:0000313" key="6">
    <source>
        <dbReference type="EMBL" id="QDU19756.1"/>
    </source>
</evidence>
<dbReference type="InterPro" id="IPR013320">
    <property type="entry name" value="ConA-like_dom_sf"/>
</dbReference>
<keyword evidence="1" id="KW-0732">Signal</keyword>
<sequence length="528" mass="56440">MTTAADLEGLFNRLADGLASEDDEQRLGAVLRSGPASRRAYREFMALHSALHWDYVAAALPEPTAPPSLSHPPPGRPPRATWLVAFGAGVLLATAAAVILVLLRPAPPSTERTGSEQSTAPATPDAPRADAVAALLVDGVGSEFAPGRGPNGVRFGPGDYELVKGVIHLRFAQGADMVLAAPARIEVTDAQHTRLVSGKVRVVAPPTAKGFTVATRAADYVDLGTEFGLRVDAASGASDLYVFDGQVNVTDPQSGAVLPVTGGKSSRAIDGRSAPAPPFREGDFPTPGSIGLKRWEEYERQTRADRTLLAFYPFRRQPDESVLVNAVEGGGMADGRIAGARWTTGRWPGKDALLFDRDTDFAQVAIPGEHQELTIATWVKVERIDFVLNAILNSDGAEPGGVHLQLNRQGFVRGGVIVEGPFQDTLVGKSVPLGSWVHVASVISARARSQQIYVNGALARERRWQSGVPLKPGQCRVGNWLPDPTDKFRIRALRGQIDELAVWGRVLSAEEVGRLVEAGRPGLLWSKE</sequence>
<keyword evidence="2" id="KW-1015">Disulfide bond</keyword>
<keyword evidence="4" id="KW-0812">Transmembrane</keyword>
<dbReference type="InterPro" id="IPR012373">
    <property type="entry name" value="Ferrdict_sens_TM"/>
</dbReference>
<name>A0A517XQI8_9BACT</name>
<gene>
    <name evidence="6" type="ORF">ETAA1_16920</name>
</gene>
<dbReference type="PANTHER" id="PTHR30273">
    <property type="entry name" value="PERIPLASMIC SIGNAL SENSOR AND SIGMA FACTOR ACTIVATOR FECR-RELATED"/>
    <property type="match status" value="1"/>
</dbReference>
<dbReference type="KEGG" id="uli:ETAA1_16920"/>
<dbReference type="InterPro" id="IPR006558">
    <property type="entry name" value="LamG-like"/>
</dbReference>
<dbReference type="AlphaFoldDB" id="A0A517XQI8"/>
<keyword evidence="4" id="KW-0472">Membrane</keyword>
<evidence type="ECO:0000313" key="7">
    <source>
        <dbReference type="Proteomes" id="UP000319576"/>
    </source>
</evidence>
<feature type="region of interest" description="Disordered" evidence="3">
    <location>
        <begin position="260"/>
        <end position="286"/>
    </location>
</feature>
<dbReference type="InterPro" id="IPR006860">
    <property type="entry name" value="FecR"/>
</dbReference>
<dbReference type="EMBL" id="CP036273">
    <property type="protein sequence ID" value="QDU19756.1"/>
    <property type="molecule type" value="Genomic_DNA"/>
</dbReference>
<feature type="domain" description="LamG-like jellyroll fold" evidence="5">
    <location>
        <begin position="371"/>
        <end position="510"/>
    </location>
</feature>
<dbReference type="Gene3D" id="2.60.120.200">
    <property type="match status" value="1"/>
</dbReference>
<feature type="transmembrane region" description="Helical" evidence="4">
    <location>
        <begin position="80"/>
        <end position="103"/>
    </location>
</feature>
<organism evidence="6 7">
    <name type="scientific">Urbifossiella limnaea</name>
    <dbReference type="NCBI Taxonomy" id="2528023"/>
    <lineage>
        <taxon>Bacteria</taxon>
        <taxon>Pseudomonadati</taxon>
        <taxon>Planctomycetota</taxon>
        <taxon>Planctomycetia</taxon>
        <taxon>Gemmatales</taxon>
        <taxon>Gemmataceae</taxon>
        <taxon>Urbifossiella</taxon>
    </lineage>
</organism>
<dbReference type="Pfam" id="PF04773">
    <property type="entry name" value="FecR"/>
    <property type="match status" value="1"/>
</dbReference>
<evidence type="ECO:0000256" key="3">
    <source>
        <dbReference type="SAM" id="MobiDB-lite"/>
    </source>
</evidence>
<dbReference type="SUPFAM" id="SSF49899">
    <property type="entry name" value="Concanavalin A-like lectins/glucanases"/>
    <property type="match status" value="1"/>
</dbReference>
<feature type="region of interest" description="Disordered" evidence="3">
    <location>
        <begin position="108"/>
        <end position="127"/>
    </location>
</feature>
<dbReference type="SMART" id="SM00560">
    <property type="entry name" value="LamGL"/>
    <property type="match status" value="1"/>
</dbReference>
<keyword evidence="4" id="KW-1133">Transmembrane helix</keyword>
<dbReference type="GO" id="GO:0016989">
    <property type="term" value="F:sigma factor antagonist activity"/>
    <property type="evidence" value="ECO:0007669"/>
    <property type="project" value="TreeGrafter"/>
</dbReference>
<dbReference type="PANTHER" id="PTHR30273:SF2">
    <property type="entry name" value="PROTEIN FECR"/>
    <property type="match status" value="1"/>
</dbReference>
<reference evidence="6 7" key="1">
    <citation type="submission" date="2019-02" db="EMBL/GenBank/DDBJ databases">
        <title>Deep-cultivation of Planctomycetes and their phenomic and genomic characterization uncovers novel biology.</title>
        <authorList>
            <person name="Wiegand S."/>
            <person name="Jogler M."/>
            <person name="Boedeker C."/>
            <person name="Pinto D."/>
            <person name="Vollmers J."/>
            <person name="Rivas-Marin E."/>
            <person name="Kohn T."/>
            <person name="Peeters S.H."/>
            <person name="Heuer A."/>
            <person name="Rast P."/>
            <person name="Oberbeckmann S."/>
            <person name="Bunk B."/>
            <person name="Jeske O."/>
            <person name="Meyerdierks A."/>
            <person name="Storesund J.E."/>
            <person name="Kallscheuer N."/>
            <person name="Luecker S."/>
            <person name="Lage O.M."/>
            <person name="Pohl T."/>
            <person name="Merkel B.J."/>
            <person name="Hornburger P."/>
            <person name="Mueller R.-W."/>
            <person name="Bruemmer F."/>
            <person name="Labrenz M."/>
            <person name="Spormann A.M."/>
            <person name="Op den Camp H."/>
            <person name="Overmann J."/>
            <person name="Amann R."/>
            <person name="Jetten M.S.M."/>
            <person name="Mascher T."/>
            <person name="Medema M.H."/>
            <person name="Devos D.P."/>
            <person name="Kaster A.-K."/>
            <person name="Ovreas L."/>
            <person name="Rohde M."/>
            <person name="Galperin M.Y."/>
            <person name="Jogler C."/>
        </authorList>
    </citation>
    <scope>NUCLEOTIDE SEQUENCE [LARGE SCALE GENOMIC DNA]</scope>
    <source>
        <strain evidence="6 7">ETA_A1</strain>
    </source>
</reference>
<dbReference type="OrthoDB" id="258532at2"/>
<dbReference type="Gene3D" id="2.60.120.1440">
    <property type="match status" value="1"/>
</dbReference>
<accession>A0A517XQI8</accession>
<evidence type="ECO:0000259" key="5">
    <source>
        <dbReference type="SMART" id="SM00560"/>
    </source>
</evidence>
<evidence type="ECO:0000256" key="4">
    <source>
        <dbReference type="SAM" id="Phobius"/>
    </source>
</evidence>
<proteinExistence type="predicted"/>
<dbReference type="Proteomes" id="UP000319576">
    <property type="component" value="Chromosome"/>
</dbReference>
<evidence type="ECO:0000256" key="2">
    <source>
        <dbReference type="ARBA" id="ARBA00023157"/>
    </source>
</evidence>
<evidence type="ECO:0000256" key="1">
    <source>
        <dbReference type="ARBA" id="ARBA00022729"/>
    </source>
</evidence>
<keyword evidence="7" id="KW-1185">Reference proteome</keyword>